<keyword evidence="1" id="KW-1133">Transmembrane helix</keyword>
<organism evidence="2 3">
    <name type="scientific">Strigomonas culicis</name>
    <dbReference type="NCBI Taxonomy" id="28005"/>
    <lineage>
        <taxon>Eukaryota</taxon>
        <taxon>Discoba</taxon>
        <taxon>Euglenozoa</taxon>
        <taxon>Kinetoplastea</taxon>
        <taxon>Metakinetoplastina</taxon>
        <taxon>Trypanosomatida</taxon>
        <taxon>Trypanosomatidae</taxon>
        <taxon>Strigomonadinae</taxon>
        <taxon>Strigomonas</taxon>
    </lineage>
</organism>
<dbReference type="EMBL" id="ATMH01011092">
    <property type="protein sequence ID" value="EPY16507.1"/>
    <property type="molecule type" value="Genomic_DNA"/>
</dbReference>
<evidence type="ECO:0000313" key="2">
    <source>
        <dbReference type="EMBL" id="EPY16507.1"/>
    </source>
</evidence>
<keyword evidence="1" id="KW-0812">Transmembrane</keyword>
<feature type="transmembrane region" description="Helical" evidence="1">
    <location>
        <begin position="29"/>
        <end position="51"/>
    </location>
</feature>
<proteinExistence type="predicted"/>
<reference evidence="2 3" key="1">
    <citation type="journal article" date="2013" name="PLoS ONE">
        <title>Predicting the Proteins of Angomonas deanei, Strigomonas culicis and Their Respective Endosymbionts Reveals New Aspects of the Trypanosomatidae Family.</title>
        <authorList>
            <person name="Motta M.C."/>
            <person name="Martins A.C."/>
            <person name="de Souza S.S."/>
            <person name="Catta-Preta C.M."/>
            <person name="Silva R."/>
            <person name="Klein C.C."/>
            <person name="de Almeida L.G."/>
            <person name="de Lima Cunha O."/>
            <person name="Ciapina L.P."/>
            <person name="Brocchi M."/>
            <person name="Colabardini A.C."/>
            <person name="de Araujo Lima B."/>
            <person name="Machado C.R."/>
            <person name="de Almeida Soares C.M."/>
            <person name="Probst C.M."/>
            <person name="de Menezes C.B."/>
            <person name="Thompson C.E."/>
            <person name="Bartholomeu D.C."/>
            <person name="Gradia D.F."/>
            <person name="Pavoni D.P."/>
            <person name="Grisard E.C."/>
            <person name="Fantinatti-Garboggini F."/>
            <person name="Marchini F.K."/>
            <person name="Rodrigues-Luiz G.F."/>
            <person name="Wagner G."/>
            <person name="Goldman G.H."/>
            <person name="Fietto J.L."/>
            <person name="Elias M.C."/>
            <person name="Goldman M.H."/>
            <person name="Sagot M.F."/>
            <person name="Pereira M."/>
            <person name="Stoco P.H."/>
            <person name="de Mendonca-Neto R.P."/>
            <person name="Teixeira S.M."/>
            <person name="Maciel T.E."/>
            <person name="de Oliveira Mendes T.A."/>
            <person name="Urmenyi T.P."/>
            <person name="de Souza W."/>
            <person name="Schenkman S."/>
            <person name="de Vasconcelos A.T."/>
        </authorList>
    </citation>
    <scope>NUCLEOTIDE SEQUENCE [LARGE SCALE GENOMIC DNA]</scope>
</reference>
<comment type="caution">
    <text evidence="2">The sequence shown here is derived from an EMBL/GenBank/DDBJ whole genome shotgun (WGS) entry which is preliminary data.</text>
</comment>
<gene>
    <name evidence="2" type="ORF">STCU_11188</name>
</gene>
<sequence>MLWMNKMRSMLVHITPNFYTYLLSLPLRIVFFFFFFCTISPFFFTFVFLFINTLPFIDCTILPIVPPLLRGREDHRIVFNEAGDRSNGCYKREITSYSCAEKCEHFSLAREMLLNPNGPTDTRTLLCFRDTPRHSFTCGPMQLSEHLAAVWGPELAAKTTWTLAYRFPSESTVTVNCVASTYSYSDVNPLTAFWCAMWSALHNEVRANLNDMLFRELEQSIPPAVRSNQQTILLICKFFFGEENSFNGDLVVVRGVDGSPSTTVVRLCLLNSVEEDYTVTVAMAYGTNEEEAMDVALRRLATVGFHDFVNRIAQAHESNLDISIISFANEMMERFRNNNRCAE</sequence>
<keyword evidence="1" id="KW-0472">Membrane</keyword>
<name>S9TEN4_9TRYP</name>
<dbReference type="Proteomes" id="UP000015354">
    <property type="component" value="Unassembled WGS sequence"/>
</dbReference>
<evidence type="ECO:0000256" key="1">
    <source>
        <dbReference type="SAM" id="Phobius"/>
    </source>
</evidence>
<evidence type="ECO:0000313" key="3">
    <source>
        <dbReference type="Proteomes" id="UP000015354"/>
    </source>
</evidence>
<protein>
    <submittedName>
        <fullName evidence="2">Uncharacterized protein</fullName>
    </submittedName>
</protein>
<dbReference type="AlphaFoldDB" id="S9TEN4"/>
<accession>S9TEN4</accession>
<keyword evidence="3" id="KW-1185">Reference proteome</keyword>